<feature type="region of interest" description="Disordered" evidence="1">
    <location>
        <begin position="81"/>
        <end position="131"/>
    </location>
</feature>
<comment type="caution">
    <text evidence="2">The sequence shown here is derived from an EMBL/GenBank/DDBJ whole genome shotgun (WGS) entry which is preliminary data.</text>
</comment>
<evidence type="ECO:0000256" key="1">
    <source>
        <dbReference type="SAM" id="MobiDB-lite"/>
    </source>
</evidence>
<sequence>MKKSPVHPKYETSDYGSCGFDLHLDFCQFLDEARQHGEEANAKTSSVYPEAVKRSSEKEKKGKKSWKSSLVSWWKADKKIKSEVEPTTNSSQVSKTRRGQVSGPINGCYGNATDGKRWRPTSGPLTNLFNPKRKVENETPYVSLEQLTSSRPVQSFGPVYMVT</sequence>
<name>A0AAD7L4F4_QUISA</name>
<evidence type="ECO:0000313" key="3">
    <source>
        <dbReference type="Proteomes" id="UP001163823"/>
    </source>
</evidence>
<keyword evidence="3" id="KW-1185">Reference proteome</keyword>
<protein>
    <submittedName>
        <fullName evidence="2">Ubiquitin-fold modifier-conjugating enzyme</fullName>
    </submittedName>
</protein>
<dbReference type="EMBL" id="JARAOO010000011">
    <property type="protein sequence ID" value="KAJ7951425.1"/>
    <property type="molecule type" value="Genomic_DNA"/>
</dbReference>
<dbReference type="PANTHER" id="PTHR35488">
    <property type="entry name" value="OS05G0358900 PROTEIN-RELATED"/>
    <property type="match status" value="1"/>
</dbReference>
<dbReference type="EMBL" id="JARAOO010000011">
    <property type="protein sequence ID" value="KAJ7951426.1"/>
    <property type="molecule type" value="Genomic_DNA"/>
</dbReference>
<feature type="compositionally biased region" description="Basic and acidic residues" evidence="1">
    <location>
        <begin position="51"/>
        <end position="60"/>
    </location>
</feature>
<dbReference type="PANTHER" id="PTHR35488:SF4">
    <property type="entry name" value="DUF4005 DOMAIN-CONTAINING PROTEIN"/>
    <property type="match status" value="1"/>
</dbReference>
<gene>
    <name evidence="2" type="ORF">O6P43_027474</name>
</gene>
<dbReference type="AlphaFoldDB" id="A0AAD7L4F4"/>
<proteinExistence type="predicted"/>
<evidence type="ECO:0000313" key="2">
    <source>
        <dbReference type="EMBL" id="KAJ7951425.1"/>
    </source>
</evidence>
<reference evidence="2" key="1">
    <citation type="journal article" date="2023" name="Science">
        <title>Elucidation of the pathway for biosynthesis of saponin adjuvants from the soapbark tree.</title>
        <authorList>
            <person name="Reed J."/>
            <person name="Orme A."/>
            <person name="El-Demerdash A."/>
            <person name="Owen C."/>
            <person name="Martin L.B.B."/>
            <person name="Misra R.C."/>
            <person name="Kikuchi S."/>
            <person name="Rejzek M."/>
            <person name="Martin A.C."/>
            <person name="Harkess A."/>
            <person name="Leebens-Mack J."/>
            <person name="Louveau T."/>
            <person name="Stephenson M.J."/>
            <person name="Osbourn A."/>
        </authorList>
    </citation>
    <scope>NUCLEOTIDE SEQUENCE</scope>
    <source>
        <strain evidence="2">S10</strain>
    </source>
</reference>
<feature type="region of interest" description="Disordered" evidence="1">
    <location>
        <begin position="38"/>
        <end position="69"/>
    </location>
</feature>
<dbReference type="KEGG" id="qsa:O6P43_027474"/>
<organism evidence="2 3">
    <name type="scientific">Quillaja saponaria</name>
    <name type="common">Soap bark tree</name>
    <dbReference type="NCBI Taxonomy" id="32244"/>
    <lineage>
        <taxon>Eukaryota</taxon>
        <taxon>Viridiplantae</taxon>
        <taxon>Streptophyta</taxon>
        <taxon>Embryophyta</taxon>
        <taxon>Tracheophyta</taxon>
        <taxon>Spermatophyta</taxon>
        <taxon>Magnoliopsida</taxon>
        <taxon>eudicotyledons</taxon>
        <taxon>Gunneridae</taxon>
        <taxon>Pentapetalae</taxon>
        <taxon>rosids</taxon>
        <taxon>fabids</taxon>
        <taxon>Fabales</taxon>
        <taxon>Quillajaceae</taxon>
        <taxon>Quillaja</taxon>
    </lineage>
</organism>
<accession>A0AAD7L4F4</accession>
<dbReference type="Proteomes" id="UP001163823">
    <property type="component" value="Chromosome 11"/>
</dbReference>
<feature type="compositionally biased region" description="Polar residues" evidence="1">
    <location>
        <begin position="85"/>
        <end position="94"/>
    </location>
</feature>